<dbReference type="InterPro" id="IPR036179">
    <property type="entry name" value="Ig-like_dom_sf"/>
</dbReference>
<feature type="transmembrane region" description="Helical" evidence="1">
    <location>
        <begin position="139"/>
        <end position="157"/>
    </location>
</feature>
<feature type="chain" id="PRO_5043038814" description="Ig-like domain-containing protein" evidence="2">
    <location>
        <begin position="22"/>
        <end position="227"/>
    </location>
</feature>
<dbReference type="InterPro" id="IPR003599">
    <property type="entry name" value="Ig_sub"/>
</dbReference>
<dbReference type="InterPro" id="IPR013106">
    <property type="entry name" value="Ig_V-set"/>
</dbReference>
<keyword evidence="1" id="KW-0472">Membrane</keyword>
<dbReference type="Gene3D" id="2.60.40.10">
    <property type="entry name" value="Immunoglobulins"/>
    <property type="match status" value="1"/>
</dbReference>
<comment type="caution">
    <text evidence="4">The sequence shown here is derived from an EMBL/GenBank/DDBJ whole genome shotgun (WGS) entry which is preliminary data.</text>
</comment>
<evidence type="ECO:0000313" key="4">
    <source>
        <dbReference type="EMBL" id="KAK6172866.1"/>
    </source>
</evidence>
<feature type="signal peptide" evidence="2">
    <location>
        <begin position="1"/>
        <end position="21"/>
    </location>
</feature>
<dbReference type="SMART" id="SM00409">
    <property type="entry name" value="IG"/>
    <property type="match status" value="1"/>
</dbReference>
<dbReference type="EMBL" id="JAZGQO010000011">
    <property type="protein sequence ID" value="KAK6172866.1"/>
    <property type="molecule type" value="Genomic_DNA"/>
</dbReference>
<reference evidence="4 5" key="1">
    <citation type="submission" date="2024-01" db="EMBL/GenBank/DDBJ databases">
        <title>The genome of the rayed Mediterranean limpet Patella caerulea (Linnaeus, 1758).</title>
        <authorList>
            <person name="Anh-Thu Weber A."/>
            <person name="Halstead-Nussloch G."/>
        </authorList>
    </citation>
    <scope>NUCLEOTIDE SEQUENCE [LARGE SCALE GENOMIC DNA]</scope>
    <source>
        <strain evidence="4">AATW-2023a</strain>
        <tissue evidence="4">Whole specimen</tissue>
    </source>
</reference>
<dbReference type="AlphaFoldDB" id="A0AAN8JBG5"/>
<protein>
    <recommendedName>
        <fullName evidence="3">Ig-like domain-containing protein</fullName>
    </recommendedName>
</protein>
<keyword evidence="1" id="KW-1133">Transmembrane helix</keyword>
<name>A0AAN8JBG5_PATCE</name>
<keyword evidence="1" id="KW-0812">Transmembrane</keyword>
<evidence type="ECO:0000259" key="3">
    <source>
        <dbReference type="PROSITE" id="PS50835"/>
    </source>
</evidence>
<dbReference type="PROSITE" id="PS50835">
    <property type="entry name" value="IG_LIKE"/>
    <property type="match status" value="1"/>
</dbReference>
<evidence type="ECO:0000256" key="1">
    <source>
        <dbReference type="SAM" id="Phobius"/>
    </source>
</evidence>
<sequence>MARMTWSVMILNIILVTIIKADWSTDPEWSIQVYLNDNTTFRCNSSNLTLVRTDEIWWVLPDDAKIHGYSQRNNEKYELMDDNKLRGGFLKIKNVQMSDSGVYYCFVNRGLELYTKTNHGLNLIGPLRRDRLEIYRPRFIIAGAIAGGFMLAMLLLWCLTECKWKAKLDLEEETQEEYFDFGDESSEYEYINDDNLSINAISIRYSPKYVYNNVYSLDNTAFQDTHL</sequence>
<keyword evidence="5" id="KW-1185">Reference proteome</keyword>
<keyword evidence="2" id="KW-0732">Signal</keyword>
<organism evidence="4 5">
    <name type="scientific">Patella caerulea</name>
    <name type="common">Rayed Mediterranean limpet</name>
    <dbReference type="NCBI Taxonomy" id="87958"/>
    <lineage>
        <taxon>Eukaryota</taxon>
        <taxon>Metazoa</taxon>
        <taxon>Spiralia</taxon>
        <taxon>Lophotrochozoa</taxon>
        <taxon>Mollusca</taxon>
        <taxon>Gastropoda</taxon>
        <taxon>Patellogastropoda</taxon>
        <taxon>Patelloidea</taxon>
        <taxon>Patellidae</taxon>
        <taxon>Patella</taxon>
    </lineage>
</organism>
<dbReference type="Pfam" id="PF07686">
    <property type="entry name" value="V-set"/>
    <property type="match status" value="1"/>
</dbReference>
<evidence type="ECO:0000256" key="2">
    <source>
        <dbReference type="SAM" id="SignalP"/>
    </source>
</evidence>
<proteinExistence type="predicted"/>
<dbReference type="InterPro" id="IPR013783">
    <property type="entry name" value="Ig-like_fold"/>
</dbReference>
<gene>
    <name evidence="4" type="ORF">SNE40_016439</name>
</gene>
<accession>A0AAN8JBG5</accession>
<dbReference type="InterPro" id="IPR007110">
    <property type="entry name" value="Ig-like_dom"/>
</dbReference>
<dbReference type="Proteomes" id="UP001347796">
    <property type="component" value="Unassembled WGS sequence"/>
</dbReference>
<dbReference type="SUPFAM" id="SSF48726">
    <property type="entry name" value="Immunoglobulin"/>
    <property type="match status" value="1"/>
</dbReference>
<evidence type="ECO:0000313" key="5">
    <source>
        <dbReference type="Proteomes" id="UP001347796"/>
    </source>
</evidence>
<feature type="domain" description="Ig-like" evidence="3">
    <location>
        <begin position="27"/>
        <end position="108"/>
    </location>
</feature>